<dbReference type="AlphaFoldDB" id="A0A9N9MYE3"/>
<dbReference type="Proteomes" id="UP001152799">
    <property type="component" value="Chromosome 9"/>
</dbReference>
<dbReference type="EMBL" id="OU892285">
    <property type="protein sequence ID" value="CAG9773197.1"/>
    <property type="molecule type" value="Genomic_DNA"/>
</dbReference>
<sequence>MDKTTKLRVGQQNLHHDHNATIRCVTEAIDNGIDLLLLQDPYTHKVGGEYILPVSSSGYSLVADQAEPFQACVVVISKKIETLKLTQFNNNGNGDKEPQEQQLPEQLLARKLQVEVPEVEVDSLPGPSKPPSTSCMSQKQFHSHEEPQGQLHVEKLQVSEVDSLPGPSKAPNTLCISSSKSYSHDVSPVGSNVAVSDHKIISTCGRNDDNVSITQGVIKKGHARVQNKLNSIRGLVAKTMIGAFVTTSTEAVSVLANIPPIDLIIMETLDVKKYKAGLNIDQEDFVFEAQPRLGKKRLKEKLEERTLLRWQRIWDESDKGRVTKRMFPTVIERQTCHIKFNKKVTQMLTGHGQLMVHYKRIGQSMVNTCNFCDMNEAEDQLHRLYSCPEHTEARRRILDLMDVGYNNWLLMENNMAPVFQGNLDNVEPALLLKYLIAEDALDLLGNMVTAELRVAPR</sequence>
<protein>
    <recommendedName>
        <fullName evidence="3">Reverse transcriptase</fullName>
    </recommendedName>
</protein>
<gene>
    <name evidence="1" type="ORF">CEUTPL_LOCUS13595</name>
</gene>
<keyword evidence="2" id="KW-1185">Reference proteome</keyword>
<evidence type="ECO:0000313" key="1">
    <source>
        <dbReference type="EMBL" id="CAG9773197.1"/>
    </source>
</evidence>
<reference evidence="1" key="1">
    <citation type="submission" date="2022-01" db="EMBL/GenBank/DDBJ databases">
        <authorList>
            <person name="King R."/>
        </authorList>
    </citation>
    <scope>NUCLEOTIDE SEQUENCE</scope>
</reference>
<accession>A0A9N9MYE3</accession>
<evidence type="ECO:0008006" key="3">
    <source>
        <dbReference type="Google" id="ProtNLM"/>
    </source>
</evidence>
<proteinExistence type="predicted"/>
<evidence type="ECO:0000313" key="2">
    <source>
        <dbReference type="Proteomes" id="UP001152799"/>
    </source>
</evidence>
<name>A0A9N9MYE3_9CUCU</name>
<organism evidence="1 2">
    <name type="scientific">Ceutorhynchus assimilis</name>
    <name type="common">cabbage seed weevil</name>
    <dbReference type="NCBI Taxonomy" id="467358"/>
    <lineage>
        <taxon>Eukaryota</taxon>
        <taxon>Metazoa</taxon>
        <taxon>Ecdysozoa</taxon>
        <taxon>Arthropoda</taxon>
        <taxon>Hexapoda</taxon>
        <taxon>Insecta</taxon>
        <taxon>Pterygota</taxon>
        <taxon>Neoptera</taxon>
        <taxon>Endopterygota</taxon>
        <taxon>Coleoptera</taxon>
        <taxon>Polyphaga</taxon>
        <taxon>Cucujiformia</taxon>
        <taxon>Curculionidae</taxon>
        <taxon>Ceutorhynchinae</taxon>
        <taxon>Ceutorhynchus</taxon>
    </lineage>
</organism>
<dbReference type="OrthoDB" id="6781282at2759"/>